<organism evidence="2 3">
    <name type="scientific">Parasedimentitalea marina</name>
    <dbReference type="NCBI Taxonomy" id="2483033"/>
    <lineage>
        <taxon>Bacteria</taxon>
        <taxon>Pseudomonadati</taxon>
        <taxon>Pseudomonadota</taxon>
        <taxon>Alphaproteobacteria</taxon>
        <taxon>Rhodobacterales</taxon>
        <taxon>Paracoccaceae</taxon>
        <taxon>Parasedimentitalea</taxon>
    </lineage>
</organism>
<dbReference type="KEGG" id="sedi:EBB79_15600"/>
<dbReference type="AlphaFoldDB" id="A0A3T0N547"/>
<feature type="chain" id="PRO_5019076142" description="Arginine transporter" evidence="1">
    <location>
        <begin position="25"/>
        <end position="103"/>
    </location>
</feature>
<dbReference type="EMBL" id="CP033219">
    <property type="protein sequence ID" value="AZV79160.1"/>
    <property type="molecule type" value="Genomic_DNA"/>
</dbReference>
<gene>
    <name evidence="2" type="ORF">EBB79_15600</name>
</gene>
<feature type="signal peptide" evidence="1">
    <location>
        <begin position="1"/>
        <end position="24"/>
    </location>
</feature>
<dbReference type="Proteomes" id="UP000283063">
    <property type="component" value="Chromosome"/>
</dbReference>
<dbReference type="RefSeq" id="WP_127749709.1">
    <property type="nucleotide sequence ID" value="NZ_CP033219.1"/>
</dbReference>
<protein>
    <recommendedName>
        <fullName evidence="4">Arginine transporter</fullName>
    </recommendedName>
</protein>
<keyword evidence="3" id="KW-1185">Reference proteome</keyword>
<dbReference type="OrthoDB" id="7659053at2"/>
<accession>A0A3T0N547</accession>
<reference evidence="2 3" key="1">
    <citation type="submission" date="2018-10" db="EMBL/GenBank/DDBJ databases">
        <title>Parasedimentitalea marina sp. nov., a psychrophilic bacterium isolated from deep seawater of the New Britain Trench.</title>
        <authorList>
            <person name="Cao J."/>
        </authorList>
    </citation>
    <scope>NUCLEOTIDE SEQUENCE [LARGE SCALE GENOMIC DNA]</scope>
    <source>
        <strain evidence="2 3">W43</strain>
    </source>
</reference>
<sequence length="103" mass="11468">MKRILTAALCAGTFYVAAPLPAQAGLIERACRQADRTAASRSMCSCIQQVANTSLSRSERKTVAKWFDDPHQAQVVRQSSRSSDEQLWRRYKAFGDRAARTCS</sequence>
<proteinExistence type="predicted"/>
<name>A0A3T0N547_9RHOB</name>
<evidence type="ECO:0000313" key="2">
    <source>
        <dbReference type="EMBL" id="AZV79160.1"/>
    </source>
</evidence>
<keyword evidence="1" id="KW-0732">Signal</keyword>
<evidence type="ECO:0008006" key="4">
    <source>
        <dbReference type="Google" id="ProtNLM"/>
    </source>
</evidence>
<evidence type="ECO:0000256" key="1">
    <source>
        <dbReference type="SAM" id="SignalP"/>
    </source>
</evidence>
<evidence type="ECO:0000313" key="3">
    <source>
        <dbReference type="Proteomes" id="UP000283063"/>
    </source>
</evidence>